<dbReference type="AlphaFoldDB" id="A0A0D2I1W2"/>
<proteinExistence type="predicted"/>
<sequence length="960" mass="109628">MTLKFNLEDLRRFLRIPQGKCGFYSTDTIHSYISEESNEPLNQLAWTVNSANGPLKYIREGDHPSRRGVRRLPLDGASGKLPLEVAENLLSSDEKYAGPISWRRFRERESWWEQIHVQAMRQNKEQTDPTLCRMCQKMRIVRNGHFTDDISTSYRPFGTWAQLLCRSKCMICRLIVFSLSGGSVPLRLHPFLAKVDPELQGVQVIPIILPSGETCMAIEYSLRRIGILRIVTQENFRETIRQVFQFSGTSAREVLECQDSPFRDQTDQTISIDQIKIWINVCEREHGETCDSLTLSSSSAEIEYPILLIDVNLRCLVRSTTASRYLALSYVWGQVETSETMRGNLESRLKLSGLPPTLSQTIEDAIMLTMKMQEKYLWVDALCIVQDDINTKHSNIQSMDKVYSNALATIVCLHGKDANAGLPGVRPGSRKPQNIETRHSSKEPFQPDPAWIREYDGLARSDKQKHELLTVCRTISTEMENWFSASDYRIPKQSEDSRGPNNTLEHKAVPDKPPSQGILAVVSHPPPLKYALETSVWHNRGWTFQERLLSRRGIYFSSDYVYFQCWKHTQCETGGNIVTWSDITTSPESGNATELIRSRETNPLLHFRFPPPQNPIEFRPQENLSVFEDMGILAKQDFDVYKDVIEMYTKKKLSFSADILNALAGILAVIQDRVGGQLIVGCPTRYLDLSFLWAPTEPADRRTAVGAGGSMFPSWSWAGWTGAKQYVIMEDGKRTYRSLHHEYARSEIREFSLHHQGTILHIHKSTEETGATEPRNLGSSTTPQEEIFPKYVPYSDCFLHGVSGPDFGPNVLQFWTEAVDAKCFSVGQVTGPSLTDNEHANITTKQTVSKLFDSKNRYCGFIFKQTAKRRRRQKRNGNLQFILISSFGESRDRRSGFQTTDTRLRPFDEGQFPWKGKGSGLVNLMLIEWFDEVAERISVARIHRQAWIEARPMTRHIRLA</sequence>
<feature type="domain" description="Heterokaryon incompatibility" evidence="2">
    <location>
        <begin position="325"/>
        <end position="546"/>
    </location>
</feature>
<dbReference type="EMBL" id="KN846992">
    <property type="protein sequence ID" value="KIW90879.1"/>
    <property type="molecule type" value="Genomic_DNA"/>
</dbReference>
<dbReference type="PANTHER" id="PTHR33112:SF12">
    <property type="entry name" value="HETEROKARYON INCOMPATIBILITY DOMAIN-CONTAINING PROTEIN"/>
    <property type="match status" value="1"/>
</dbReference>
<feature type="region of interest" description="Disordered" evidence="1">
    <location>
        <begin position="422"/>
        <end position="447"/>
    </location>
</feature>
<reference evidence="3" key="1">
    <citation type="submission" date="2015-01" db="EMBL/GenBank/DDBJ databases">
        <title>The Genome Sequence of Cladophialophora bantiana CBS 173.52.</title>
        <authorList>
            <consortium name="The Broad Institute Genomics Platform"/>
            <person name="Cuomo C."/>
            <person name="de Hoog S."/>
            <person name="Gorbushina A."/>
            <person name="Stielow B."/>
            <person name="Teixiera M."/>
            <person name="Abouelleil A."/>
            <person name="Chapman S.B."/>
            <person name="Priest M."/>
            <person name="Young S.K."/>
            <person name="Wortman J."/>
            <person name="Nusbaum C."/>
            <person name="Birren B."/>
        </authorList>
    </citation>
    <scope>NUCLEOTIDE SEQUENCE [LARGE SCALE GENOMIC DNA]</scope>
    <source>
        <strain evidence="3">CBS 173.52</strain>
    </source>
</reference>
<dbReference type="HOGENOM" id="CLU_003953_1_0_1"/>
<dbReference type="PANTHER" id="PTHR33112">
    <property type="entry name" value="DOMAIN PROTEIN, PUTATIVE-RELATED"/>
    <property type="match status" value="1"/>
</dbReference>
<dbReference type="VEuPathDB" id="FungiDB:Z519_08662"/>
<organism evidence="3 4">
    <name type="scientific">Cladophialophora bantiana (strain ATCC 10958 / CBS 173.52 / CDC B-1940 / NIH 8579)</name>
    <name type="common">Xylohypha bantiana</name>
    <dbReference type="NCBI Taxonomy" id="1442370"/>
    <lineage>
        <taxon>Eukaryota</taxon>
        <taxon>Fungi</taxon>
        <taxon>Dikarya</taxon>
        <taxon>Ascomycota</taxon>
        <taxon>Pezizomycotina</taxon>
        <taxon>Eurotiomycetes</taxon>
        <taxon>Chaetothyriomycetidae</taxon>
        <taxon>Chaetothyriales</taxon>
        <taxon>Herpotrichiellaceae</taxon>
        <taxon>Cladophialophora</taxon>
    </lineage>
</organism>
<evidence type="ECO:0000259" key="2">
    <source>
        <dbReference type="Pfam" id="PF06985"/>
    </source>
</evidence>
<dbReference type="Pfam" id="PF06985">
    <property type="entry name" value="HET"/>
    <property type="match status" value="1"/>
</dbReference>
<keyword evidence="4" id="KW-1185">Reference proteome</keyword>
<accession>A0A0D2I1W2</accession>
<evidence type="ECO:0000313" key="4">
    <source>
        <dbReference type="Proteomes" id="UP000053789"/>
    </source>
</evidence>
<gene>
    <name evidence="3" type="ORF">Z519_08662</name>
</gene>
<name>A0A0D2I1W2_CLAB1</name>
<evidence type="ECO:0000256" key="1">
    <source>
        <dbReference type="SAM" id="MobiDB-lite"/>
    </source>
</evidence>
<dbReference type="RefSeq" id="XP_016617548.1">
    <property type="nucleotide sequence ID" value="XM_016766390.1"/>
</dbReference>
<evidence type="ECO:0000313" key="3">
    <source>
        <dbReference type="EMBL" id="KIW90879.1"/>
    </source>
</evidence>
<dbReference type="Proteomes" id="UP000053789">
    <property type="component" value="Unassembled WGS sequence"/>
</dbReference>
<dbReference type="InterPro" id="IPR010730">
    <property type="entry name" value="HET"/>
</dbReference>
<feature type="compositionally biased region" description="Basic and acidic residues" evidence="1">
    <location>
        <begin position="491"/>
        <end position="510"/>
    </location>
</feature>
<feature type="region of interest" description="Disordered" evidence="1">
    <location>
        <begin position="491"/>
        <end position="514"/>
    </location>
</feature>
<dbReference type="OrthoDB" id="5135333at2759"/>
<dbReference type="GeneID" id="27701590"/>
<protein>
    <recommendedName>
        <fullName evidence="2">Heterokaryon incompatibility domain-containing protein</fullName>
    </recommendedName>
</protein>